<dbReference type="AlphaFoldDB" id="A0A6B0UYX4"/>
<evidence type="ECO:0000313" key="1">
    <source>
        <dbReference type="EMBL" id="MXU94695.1"/>
    </source>
</evidence>
<accession>A0A6B0UYX4</accession>
<sequence>MVHALCNVMPLLFHGLQGHPLCKGLKFPHDWRQQTFQEHLFLLARKLARDDEHGRGLKEVELVVRRQQGGLGDTVLSGTQHQQVLQPLQDVLCEVQHVCLEALDEFGKEVGHSAPHSWALVPQATLVHECHENIRNHLRLLVEELFVTHHRLEKLQRHCGMAICAHAG</sequence>
<reference evidence="1" key="1">
    <citation type="submission" date="2019-12" db="EMBL/GenBank/DDBJ databases">
        <title>An insight into the sialome of adult female Ixodes ricinus ticks feeding for 6 days.</title>
        <authorList>
            <person name="Perner J."/>
            <person name="Ribeiro J.M.C."/>
        </authorList>
    </citation>
    <scope>NUCLEOTIDE SEQUENCE</scope>
    <source>
        <strain evidence="1">Semi-engorged</strain>
        <tissue evidence="1">Salivary glands</tissue>
    </source>
</reference>
<proteinExistence type="predicted"/>
<organism evidence="1">
    <name type="scientific">Ixodes ricinus</name>
    <name type="common">Common tick</name>
    <name type="synonym">Acarus ricinus</name>
    <dbReference type="NCBI Taxonomy" id="34613"/>
    <lineage>
        <taxon>Eukaryota</taxon>
        <taxon>Metazoa</taxon>
        <taxon>Ecdysozoa</taxon>
        <taxon>Arthropoda</taxon>
        <taxon>Chelicerata</taxon>
        <taxon>Arachnida</taxon>
        <taxon>Acari</taxon>
        <taxon>Parasitiformes</taxon>
        <taxon>Ixodida</taxon>
        <taxon>Ixodoidea</taxon>
        <taxon>Ixodidae</taxon>
        <taxon>Ixodinae</taxon>
        <taxon>Ixodes</taxon>
    </lineage>
</organism>
<name>A0A6B0UYX4_IXORI</name>
<protein>
    <submittedName>
        <fullName evidence="1">Putative secreted protein</fullName>
    </submittedName>
</protein>
<dbReference type="EMBL" id="GIFC01012612">
    <property type="protein sequence ID" value="MXU94695.1"/>
    <property type="molecule type" value="Transcribed_RNA"/>
</dbReference>